<name>A0A1U7IIG1_9CYAN</name>
<dbReference type="InterPro" id="IPR013424">
    <property type="entry name" value="Ice-binding_C"/>
</dbReference>
<dbReference type="Pfam" id="PF07589">
    <property type="entry name" value="PEP-CTERM"/>
    <property type="match status" value="1"/>
</dbReference>
<evidence type="ECO:0000313" key="4">
    <source>
        <dbReference type="EMBL" id="OKH36884.1"/>
    </source>
</evidence>
<evidence type="ECO:0000256" key="1">
    <source>
        <dbReference type="SAM" id="MobiDB-lite"/>
    </source>
</evidence>
<dbReference type="NCBIfam" id="NF041929">
    <property type="entry name" value="Xrt_dep_XDP2"/>
    <property type="match status" value="1"/>
</dbReference>
<organism evidence="4 5">
    <name type="scientific">[Phormidium ambiguum] IAM M-71</name>
    <dbReference type="NCBI Taxonomy" id="454136"/>
    <lineage>
        <taxon>Bacteria</taxon>
        <taxon>Bacillati</taxon>
        <taxon>Cyanobacteriota</taxon>
        <taxon>Cyanophyceae</taxon>
        <taxon>Oscillatoriophycideae</taxon>
        <taxon>Aerosakkonematales</taxon>
        <taxon>Aerosakkonemataceae</taxon>
        <taxon>Floridanema</taxon>
    </lineage>
</organism>
<accession>A0A1U7IIG1</accession>
<evidence type="ECO:0000256" key="2">
    <source>
        <dbReference type="SAM" id="SignalP"/>
    </source>
</evidence>
<gene>
    <name evidence="4" type="ORF">NIES2119_15815</name>
</gene>
<dbReference type="RefSeq" id="WP_073594460.1">
    <property type="nucleotide sequence ID" value="NZ_MRCE01000014.1"/>
</dbReference>
<reference evidence="4 5" key="1">
    <citation type="submission" date="2016-11" db="EMBL/GenBank/DDBJ databases">
        <title>Draft Genome Sequences of Nine Cyanobacterial Strains from Diverse Habitats.</title>
        <authorList>
            <person name="Zhu T."/>
            <person name="Hou S."/>
            <person name="Lu X."/>
            <person name="Hess W.R."/>
        </authorList>
    </citation>
    <scope>NUCLEOTIDE SEQUENCE [LARGE SCALE GENOMIC DNA]</scope>
    <source>
        <strain evidence="4 5">IAM M-71</strain>
    </source>
</reference>
<dbReference type="Proteomes" id="UP000185860">
    <property type="component" value="Unassembled WGS sequence"/>
</dbReference>
<dbReference type="EMBL" id="MRCE01000014">
    <property type="protein sequence ID" value="OKH36884.1"/>
    <property type="molecule type" value="Genomic_DNA"/>
</dbReference>
<protein>
    <recommendedName>
        <fullName evidence="3">Ice-binding protein C-terminal domain-containing protein</fullName>
    </recommendedName>
</protein>
<evidence type="ECO:0000259" key="3">
    <source>
        <dbReference type="Pfam" id="PF07589"/>
    </source>
</evidence>
<feature type="signal peptide" evidence="2">
    <location>
        <begin position="1"/>
        <end position="26"/>
    </location>
</feature>
<dbReference type="AlphaFoldDB" id="A0A1U7IIG1"/>
<comment type="caution">
    <text evidence="4">The sequence shown here is derived from an EMBL/GenBank/DDBJ whole genome shotgun (WGS) entry which is preliminary data.</text>
</comment>
<feature type="domain" description="Ice-binding protein C-terminal" evidence="3">
    <location>
        <begin position="266"/>
        <end position="287"/>
    </location>
</feature>
<feature type="region of interest" description="Disordered" evidence="1">
    <location>
        <begin position="78"/>
        <end position="118"/>
    </location>
</feature>
<feature type="compositionally biased region" description="Polar residues" evidence="1">
    <location>
        <begin position="84"/>
        <end position="98"/>
    </location>
</feature>
<evidence type="ECO:0000313" key="5">
    <source>
        <dbReference type="Proteomes" id="UP000185860"/>
    </source>
</evidence>
<dbReference type="NCBIfam" id="TIGR02595">
    <property type="entry name" value="PEP_CTERM"/>
    <property type="match status" value="1"/>
</dbReference>
<proteinExistence type="predicted"/>
<sequence length="294" mass="31590">MKLTNTATIFGIACGTILAISTTAQAASFSVGVSQKTDPKADIWLQSITQNGMTFNQFNLINEAKGNILHNDMIKLTGKEGESSDPTKGGLNNNTGAASTDRGDNASKPNGLEVSGVQDPTMSDIATYLGNTNLNNIIDTEDNGSFEMNLFFTYLIQEDNKGLDNIFVFERGRNSDLVVQAIDAKGDLIGNYIKLEDTKNQVDLGYSIDTTEINGAQKVGGWGISLKELGITSAAGIRIRTENGFNGPDFKMIARLNDDPILRERVPEPATLLGLGLVASSFVVSRRRKASKAC</sequence>
<feature type="chain" id="PRO_5012707856" description="Ice-binding protein C-terminal domain-containing protein" evidence="2">
    <location>
        <begin position="27"/>
        <end position="294"/>
    </location>
</feature>
<dbReference type="OrthoDB" id="488914at2"/>
<keyword evidence="2" id="KW-0732">Signal</keyword>